<dbReference type="SUPFAM" id="SSF52540">
    <property type="entry name" value="P-loop containing nucleoside triphosphate hydrolases"/>
    <property type="match status" value="2"/>
</dbReference>
<dbReference type="PANTHER" id="PTHR14270:SF0">
    <property type="entry name" value="NONSENSE-MEDIATED MRNA DECAY FACTOR SMG9"/>
    <property type="match status" value="1"/>
</dbReference>
<keyword evidence="2" id="KW-0866">Nonsense-mediated mRNA decay</keyword>
<dbReference type="PANTHER" id="PTHR14270">
    <property type="entry name" value="NONSENSE-MEDIATED MRNA DECAY FACTOR SMG9"/>
    <property type="match status" value="1"/>
</dbReference>
<feature type="region of interest" description="Disordered" evidence="3">
    <location>
        <begin position="1"/>
        <end position="78"/>
    </location>
</feature>
<dbReference type="InterPro" id="IPR027417">
    <property type="entry name" value="P-loop_NTPase"/>
</dbReference>
<organism evidence="5 6">
    <name type="scientific">Phaedon cochleariae</name>
    <name type="common">Mustard beetle</name>
    <dbReference type="NCBI Taxonomy" id="80249"/>
    <lineage>
        <taxon>Eukaryota</taxon>
        <taxon>Metazoa</taxon>
        <taxon>Ecdysozoa</taxon>
        <taxon>Arthropoda</taxon>
        <taxon>Hexapoda</taxon>
        <taxon>Insecta</taxon>
        <taxon>Pterygota</taxon>
        <taxon>Neoptera</taxon>
        <taxon>Endopterygota</taxon>
        <taxon>Coleoptera</taxon>
        <taxon>Polyphaga</taxon>
        <taxon>Cucujiformia</taxon>
        <taxon>Chrysomeloidea</taxon>
        <taxon>Chrysomelidae</taxon>
        <taxon>Chrysomelinae</taxon>
        <taxon>Chrysomelini</taxon>
        <taxon>Phaedon</taxon>
    </lineage>
</organism>
<dbReference type="Proteomes" id="UP001153737">
    <property type="component" value="Chromosome 3"/>
</dbReference>
<gene>
    <name evidence="5" type="ORF">PHAECO_LOCUS7663</name>
</gene>
<dbReference type="AlphaFoldDB" id="A0A9P0DIW1"/>
<dbReference type="InterPro" id="IPR011646">
    <property type="entry name" value="KAP_P-loop"/>
</dbReference>
<proteinExistence type="inferred from homology"/>
<dbReference type="GO" id="GO:0000184">
    <property type="term" value="P:nuclear-transcribed mRNA catabolic process, nonsense-mediated decay"/>
    <property type="evidence" value="ECO:0007669"/>
    <property type="project" value="UniProtKB-KW"/>
</dbReference>
<evidence type="ECO:0000259" key="4">
    <source>
        <dbReference type="Pfam" id="PF07693"/>
    </source>
</evidence>
<feature type="compositionally biased region" description="Polar residues" evidence="3">
    <location>
        <begin position="23"/>
        <end position="34"/>
    </location>
</feature>
<protein>
    <recommendedName>
        <fullName evidence="4">KAP NTPase domain-containing protein</fullName>
    </recommendedName>
</protein>
<evidence type="ECO:0000256" key="1">
    <source>
        <dbReference type="ARBA" id="ARBA00007712"/>
    </source>
</evidence>
<evidence type="ECO:0000313" key="5">
    <source>
        <dbReference type="EMBL" id="CAH1159877.1"/>
    </source>
</evidence>
<dbReference type="InterPro" id="IPR039177">
    <property type="entry name" value="SMG9"/>
</dbReference>
<dbReference type="OrthoDB" id="79514at2759"/>
<reference evidence="5" key="1">
    <citation type="submission" date="2022-01" db="EMBL/GenBank/DDBJ databases">
        <authorList>
            <person name="King R."/>
        </authorList>
    </citation>
    <scope>NUCLEOTIDE SEQUENCE</scope>
</reference>
<evidence type="ECO:0000256" key="2">
    <source>
        <dbReference type="ARBA" id="ARBA00023161"/>
    </source>
</evidence>
<evidence type="ECO:0000313" key="6">
    <source>
        <dbReference type="Proteomes" id="UP001153737"/>
    </source>
</evidence>
<sequence length="463" mass="52929">MAEYDRNKIYSKKKFHPARIKESPSQNRSFSGNKSEGKSSRESTKDSSTFEITPKKQPTILLKAREPTSDDIGTTSKRNTKEELTTNITIQPPLRDNEVTSVPTLRCMTKSLKLIDDGMICTDSLQDYMSENNEFLTVGIIGSHGVGKSTIMNLLTQNQITEQMKNSIFKFDKKFDDQDNDIRILTDHLEKVELRDESKVNREIFKTQTIDDIEKAMSRTQGIDIYITSNRLILLDCQPFASVSLLEDLIKSESKRTNLVSEFIPLENSGEIQGLQLTTFLMSVCHVLLLVEDWFLDSNIVRFIQTAEMLKPTISNPEDELMDHFPHLLIIHNKSQMEDFSPAKFRTIQQAYKMLFHKTKLNLKSDLGMGTGGLINYLNGENCGSPINLFLIPEIIPNSNQIYSGHPPLEEIIKKLRANIWGSSRNPLTHVQLTEKTWLVYCAKVWDTVKKSSFFVEYTKLMP</sequence>
<comment type="similarity">
    <text evidence="1">Belongs to the SMG9 family.</text>
</comment>
<evidence type="ECO:0000256" key="3">
    <source>
        <dbReference type="SAM" id="MobiDB-lite"/>
    </source>
</evidence>
<feature type="domain" description="KAP NTPase" evidence="4">
    <location>
        <begin position="129"/>
        <end position="213"/>
    </location>
</feature>
<feature type="compositionally biased region" description="Basic residues" evidence="3">
    <location>
        <begin position="9"/>
        <end position="18"/>
    </location>
</feature>
<name>A0A9P0DIW1_PHACE</name>
<dbReference type="EMBL" id="OU896709">
    <property type="protein sequence ID" value="CAH1159877.1"/>
    <property type="molecule type" value="Genomic_DNA"/>
</dbReference>
<feature type="compositionally biased region" description="Basic and acidic residues" evidence="3">
    <location>
        <begin position="35"/>
        <end position="45"/>
    </location>
</feature>
<keyword evidence="6" id="KW-1185">Reference proteome</keyword>
<dbReference type="Gene3D" id="3.40.50.300">
    <property type="entry name" value="P-loop containing nucleotide triphosphate hydrolases"/>
    <property type="match status" value="1"/>
</dbReference>
<reference evidence="5" key="2">
    <citation type="submission" date="2022-10" db="EMBL/GenBank/DDBJ databases">
        <authorList>
            <consortium name="ENA_rothamsted_submissions"/>
            <consortium name="culmorum"/>
            <person name="King R."/>
        </authorList>
    </citation>
    <scope>NUCLEOTIDE SEQUENCE</scope>
</reference>
<dbReference type="Pfam" id="PF07693">
    <property type="entry name" value="KAP_NTPase"/>
    <property type="match status" value="1"/>
</dbReference>
<accession>A0A9P0DIW1</accession>